<dbReference type="InterPro" id="IPR012338">
    <property type="entry name" value="Beta-lactam/transpept-like"/>
</dbReference>
<accession>A0A413H4K8</accession>
<organism evidence="3 4">
    <name type="scientific">Bacteroides stercorirosoris</name>
    <dbReference type="NCBI Taxonomy" id="871324"/>
    <lineage>
        <taxon>Bacteria</taxon>
        <taxon>Pseudomonadati</taxon>
        <taxon>Bacteroidota</taxon>
        <taxon>Bacteroidia</taxon>
        <taxon>Bacteroidales</taxon>
        <taxon>Bacteroidaceae</taxon>
        <taxon>Bacteroides</taxon>
    </lineage>
</organism>
<evidence type="ECO:0000313" key="4">
    <source>
        <dbReference type="Proteomes" id="UP000286075"/>
    </source>
</evidence>
<reference evidence="3 4" key="1">
    <citation type="submission" date="2018-08" db="EMBL/GenBank/DDBJ databases">
        <title>A genome reference for cultivated species of the human gut microbiota.</title>
        <authorList>
            <person name="Zou Y."/>
            <person name="Xue W."/>
            <person name="Luo G."/>
        </authorList>
    </citation>
    <scope>NUCLEOTIDE SEQUENCE [LARGE SCALE GENOMIC DNA]</scope>
    <source>
        <strain evidence="3 4">OF03-9BH</strain>
    </source>
</reference>
<dbReference type="Proteomes" id="UP000286075">
    <property type="component" value="Unassembled WGS sequence"/>
</dbReference>
<keyword evidence="1" id="KW-0732">Signal</keyword>
<dbReference type="RefSeq" id="WP_117987540.1">
    <property type="nucleotide sequence ID" value="NZ_CABMFG010000016.1"/>
</dbReference>
<dbReference type="SUPFAM" id="SSF56601">
    <property type="entry name" value="beta-lactamase/transpeptidase-like"/>
    <property type="match status" value="1"/>
</dbReference>
<protein>
    <submittedName>
        <fullName evidence="3">Class C beta-lactamase-related serine hydrolase</fullName>
    </submittedName>
</protein>
<gene>
    <name evidence="3" type="ORF">DXA68_11380</name>
</gene>
<evidence type="ECO:0000256" key="1">
    <source>
        <dbReference type="SAM" id="SignalP"/>
    </source>
</evidence>
<dbReference type="InterPro" id="IPR050789">
    <property type="entry name" value="Diverse_Enzym_Activities"/>
</dbReference>
<dbReference type="OrthoDB" id="9773047at2"/>
<sequence length="504" mass="56589">MKNKLALFFLALSLLASATVSAQIRELERSTPEAEGVPSGAVIALMDSLMGLPKTDIHSVMVLRHGKVIAEAYPAPFAPEYRHTVFSCSKTFVSAAVGLAISENRLRLTDRVASFFPDQLPDSISANLADMTVRNLLNMTSGVTPDWNMRNVRTDWIKGYLGKQVKVPGEHFDYDSMSSYILSAIVQKVTGMKVLDYLRMKLFEPMHITDISWEVSPEGINTGGWGVYIQSESLAKFGQLLLNRGVWKGKQLLPAWWVDQMMAKQSDTGSFGYGYGYHMWLCEYPGAIRMDGALGQYVLIIPDKDMVVVITECTLIDGVTQRRLVWNHLLPAVVDSQPLILGKDYKRLQKKQSSYQLPVVRGKATSSLAGEYADKSIMLESNKFGWQSFNFRFKQKEVIMTVTETDGIKYDLAFGYKQWRKSSIEAYPPYSIEAKGHFNGIEGPFYVAGSYAWPFPSTLELKAHYVNWITALNLAFRFDGEDVQLTVKENYSSEAKVIKGKVCD</sequence>
<comment type="caution">
    <text evidence="3">The sequence shown here is derived from an EMBL/GenBank/DDBJ whole genome shotgun (WGS) entry which is preliminary data.</text>
</comment>
<feature type="domain" description="Beta-lactamase-related" evidence="2">
    <location>
        <begin position="59"/>
        <end position="310"/>
    </location>
</feature>
<evidence type="ECO:0000259" key="2">
    <source>
        <dbReference type="Pfam" id="PF00144"/>
    </source>
</evidence>
<name>A0A413H4K8_9BACE</name>
<dbReference type="NCBIfam" id="NF045925">
    <property type="entry name" value="3-sucCA_synth"/>
    <property type="match status" value="1"/>
</dbReference>
<dbReference type="InterPro" id="IPR001466">
    <property type="entry name" value="Beta-lactam-related"/>
</dbReference>
<dbReference type="AlphaFoldDB" id="A0A413H4K8"/>
<dbReference type="PANTHER" id="PTHR43283:SF7">
    <property type="entry name" value="BETA-LACTAMASE-RELATED DOMAIN-CONTAINING PROTEIN"/>
    <property type="match status" value="1"/>
</dbReference>
<keyword evidence="3" id="KW-0378">Hydrolase</keyword>
<dbReference type="EMBL" id="QSCF01000016">
    <property type="protein sequence ID" value="RGX78419.1"/>
    <property type="molecule type" value="Genomic_DNA"/>
</dbReference>
<dbReference type="GO" id="GO:0016787">
    <property type="term" value="F:hydrolase activity"/>
    <property type="evidence" value="ECO:0007669"/>
    <property type="project" value="UniProtKB-KW"/>
</dbReference>
<feature type="signal peptide" evidence="1">
    <location>
        <begin position="1"/>
        <end position="22"/>
    </location>
</feature>
<feature type="chain" id="PRO_5019421629" evidence="1">
    <location>
        <begin position="23"/>
        <end position="504"/>
    </location>
</feature>
<dbReference type="Pfam" id="PF00144">
    <property type="entry name" value="Beta-lactamase"/>
    <property type="match status" value="1"/>
</dbReference>
<dbReference type="PANTHER" id="PTHR43283">
    <property type="entry name" value="BETA-LACTAMASE-RELATED"/>
    <property type="match status" value="1"/>
</dbReference>
<proteinExistence type="predicted"/>
<dbReference type="Gene3D" id="3.40.710.10">
    <property type="entry name" value="DD-peptidase/beta-lactamase superfamily"/>
    <property type="match status" value="1"/>
</dbReference>
<evidence type="ECO:0000313" key="3">
    <source>
        <dbReference type="EMBL" id="RGX78419.1"/>
    </source>
</evidence>